<sequence length="313" mass="35521">MSKMVKIIGIDNGFKFTKTSELDTCFGSTIINKVDNINDVIQCGINGVNYVVGEENGHYIADADKLKTDENKENLKVCTLTAIGLSYPREAFITAKIVVGVPVSYYDKQRVEFKDMMMKLNDNIFINKVGFEQTIKINDVLVYPQSAGWVFVNPERSKNSVSLIIDIGGGTWDVSLFHGLKMVKHKTYRNGMKILDSILAQYLNTNYYTNYSEYQIHGLRKKGMFTVDGQKVSIDVLDEPTNEFIIDIMGDLKTQFNPESADNVILIGGGAEVLENNIREYIPHIEVEPNAQFKNAMWYKKMGEMQWSKTKEE</sequence>
<evidence type="ECO:0000256" key="5">
    <source>
        <dbReference type="ARBA" id="ARBA00030019"/>
    </source>
</evidence>
<dbReference type="InterPro" id="IPR040607">
    <property type="entry name" value="ALP_N"/>
</dbReference>
<dbReference type="Pfam" id="PF21522">
    <property type="entry name" value="MreB-like_C"/>
    <property type="match status" value="1"/>
</dbReference>
<organism evidence="10 11">
    <name type="scientific">Clostridium botulinum</name>
    <dbReference type="NCBI Taxonomy" id="1491"/>
    <lineage>
        <taxon>Bacteria</taxon>
        <taxon>Bacillati</taxon>
        <taxon>Bacillota</taxon>
        <taxon>Clostridia</taxon>
        <taxon>Eubacteriales</taxon>
        <taxon>Clostridiaceae</taxon>
        <taxon>Clostridium</taxon>
    </lineage>
</organism>
<feature type="domain" description="Actin homologue MreB-like C-terminal" evidence="9">
    <location>
        <begin position="164"/>
        <end position="280"/>
    </location>
</feature>
<dbReference type="Proteomes" id="UP000472355">
    <property type="component" value="Unassembled WGS sequence"/>
</dbReference>
<dbReference type="InterPro" id="IPR018181">
    <property type="entry name" value="Heat_shock_70_CS"/>
</dbReference>
<evidence type="ECO:0000256" key="7">
    <source>
        <dbReference type="ARBA" id="ARBA00033103"/>
    </source>
</evidence>
<dbReference type="AlphaFoldDB" id="A0A6M0SQW9"/>
<evidence type="ECO:0000259" key="8">
    <source>
        <dbReference type="Pfam" id="PF17989"/>
    </source>
</evidence>
<proteinExistence type="inferred from homology"/>
<gene>
    <name evidence="10" type="ORF">EXM65_12650</name>
</gene>
<comment type="similarity">
    <text evidence="1">Belongs to the heat shock protein 70 family.</text>
</comment>
<name>A0A6M0SQW9_CLOBO</name>
<evidence type="ECO:0000259" key="9">
    <source>
        <dbReference type="Pfam" id="PF21522"/>
    </source>
</evidence>
<evidence type="ECO:0000256" key="2">
    <source>
        <dbReference type="ARBA" id="ARBA00014415"/>
    </source>
</evidence>
<comment type="caution">
    <text evidence="10">The sequence shown here is derived from an EMBL/GenBank/DDBJ whole genome shotgun (WGS) entry which is preliminary data.</text>
</comment>
<evidence type="ECO:0000256" key="4">
    <source>
        <dbReference type="ARBA" id="ARBA00023016"/>
    </source>
</evidence>
<dbReference type="SUPFAM" id="SSF53067">
    <property type="entry name" value="Actin-like ATPase domain"/>
    <property type="match status" value="2"/>
</dbReference>
<accession>A0A6M0SQW9</accession>
<dbReference type="InterPro" id="IPR043129">
    <property type="entry name" value="ATPase_NBD"/>
</dbReference>
<keyword evidence="4" id="KW-0346">Stress response</keyword>
<feature type="domain" description="Actin-like protein N-terminal" evidence="8">
    <location>
        <begin position="9"/>
        <end position="148"/>
    </location>
</feature>
<dbReference type="Gene3D" id="3.30.420.40">
    <property type="match status" value="2"/>
</dbReference>
<evidence type="ECO:0000313" key="10">
    <source>
        <dbReference type="EMBL" id="NFA43398.1"/>
    </source>
</evidence>
<evidence type="ECO:0000256" key="6">
    <source>
        <dbReference type="ARBA" id="ARBA00030945"/>
    </source>
</evidence>
<evidence type="ECO:0000256" key="3">
    <source>
        <dbReference type="ARBA" id="ARBA00017249"/>
    </source>
</evidence>
<evidence type="ECO:0000313" key="11">
    <source>
        <dbReference type="Proteomes" id="UP000472355"/>
    </source>
</evidence>
<reference evidence="10 11" key="1">
    <citation type="submission" date="2019-02" db="EMBL/GenBank/DDBJ databases">
        <title>Genome sequencing of Clostridium botulinum clinical isolates.</title>
        <authorList>
            <person name="Brunt J."/>
            <person name="Van Vliet A.H.M."/>
            <person name="Stringer S.C."/>
            <person name="Grant K.A."/>
            <person name="Carter A.C."/>
            <person name="Peck M.W."/>
        </authorList>
    </citation>
    <scope>NUCLEOTIDE SEQUENCE [LARGE SCALE GENOMIC DNA]</scope>
    <source>
        <strain evidence="10 11">H113700579</strain>
    </source>
</reference>
<dbReference type="Pfam" id="PF17989">
    <property type="entry name" value="ALP_N"/>
    <property type="match status" value="1"/>
</dbReference>
<evidence type="ECO:0000256" key="1">
    <source>
        <dbReference type="ARBA" id="ARBA00007381"/>
    </source>
</evidence>
<dbReference type="PROSITE" id="PS00329">
    <property type="entry name" value="HSP70_2"/>
    <property type="match status" value="1"/>
</dbReference>
<dbReference type="EMBL" id="SGKU01000037">
    <property type="protein sequence ID" value="NFA43398.1"/>
    <property type="molecule type" value="Genomic_DNA"/>
</dbReference>
<dbReference type="InterPro" id="IPR049067">
    <property type="entry name" value="MreB-like_C"/>
</dbReference>
<protein>
    <recommendedName>
        <fullName evidence="2">Chaperone protein DnaK</fullName>
    </recommendedName>
    <alternativeName>
        <fullName evidence="3">Chaperone protein dnaK</fullName>
    </alternativeName>
    <alternativeName>
        <fullName evidence="7">HSP70</fullName>
    </alternativeName>
    <alternativeName>
        <fullName evidence="6">Heat shock 70 kDa protein</fullName>
    </alternativeName>
    <alternativeName>
        <fullName evidence="5">Heat shock protein 70</fullName>
    </alternativeName>
</protein>